<keyword evidence="3" id="KW-0106">Calcium</keyword>
<reference evidence="10 11" key="1">
    <citation type="submission" date="2016-02" db="EMBL/GenBank/DDBJ databases">
        <title>Genome analysis of coral dinoflagellate symbionts highlights evolutionary adaptations to a symbiotic lifestyle.</title>
        <authorList>
            <person name="Aranda M."/>
            <person name="Li Y."/>
            <person name="Liew Y.J."/>
            <person name="Baumgarten S."/>
            <person name="Simakov O."/>
            <person name="Wilson M."/>
            <person name="Piel J."/>
            <person name="Ashoor H."/>
            <person name="Bougouffa S."/>
            <person name="Bajic V.B."/>
            <person name="Ryu T."/>
            <person name="Ravasi T."/>
            <person name="Bayer T."/>
            <person name="Micklem G."/>
            <person name="Kim H."/>
            <person name="Bhak J."/>
            <person name="Lajeunesse T.C."/>
            <person name="Voolstra C.R."/>
        </authorList>
    </citation>
    <scope>NUCLEOTIDE SEQUENCE [LARGE SCALE GENOMIC DNA]</scope>
    <source>
        <strain evidence="10 11">CCMP2467</strain>
    </source>
</reference>
<keyword evidence="2 8" id="KW-0812">Transmembrane</keyword>
<dbReference type="PROSITE" id="PS00018">
    <property type="entry name" value="EF_HAND_1"/>
    <property type="match status" value="1"/>
</dbReference>
<dbReference type="Pfam" id="PF00520">
    <property type="entry name" value="Ion_trans"/>
    <property type="match status" value="1"/>
</dbReference>
<dbReference type="InterPro" id="IPR002048">
    <property type="entry name" value="EF_hand_dom"/>
</dbReference>
<feature type="domain" description="EF-hand" evidence="9">
    <location>
        <begin position="2754"/>
        <end position="2789"/>
    </location>
</feature>
<feature type="region of interest" description="Disordered" evidence="7">
    <location>
        <begin position="1897"/>
        <end position="1932"/>
    </location>
</feature>
<dbReference type="InterPro" id="IPR043203">
    <property type="entry name" value="VGCC_Ca_Na"/>
</dbReference>
<evidence type="ECO:0000256" key="1">
    <source>
        <dbReference type="ARBA" id="ARBA00004141"/>
    </source>
</evidence>
<evidence type="ECO:0000256" key="7">
    <source>
        <dbReference type="SAM" id="MobiDB-lite"/>
    </source>
</evidence>
<evidence type="ECO:0000256" key="3">
    <source>
        <dbReference type="ARBA" id="ARBA00022837"/>
    </source>
</evidence>
<dbReference type="PANTHER" id="PTHR10037">
    <property type="entry name" value="VOLTAGE-GATED CATION CHANNEL CALCIUM AND SODIUM"/>
    <property type="match status" value="1"/>
</dbReference>
<dbReference type="EMBL" id="LSRX01000869">
    <property type="protein sequence ID" value="OLP87279.1"/>
    <property type="molecule type" value="Genomic_DNA"/>
</dbReference>
<evidence type="ECO:0000256" key="5">
    <source>
        <dbReference type="ARBA" id="ARBA00023136"/>
    </source>
</evidence>
<dbReference type="OrthoDB" id="429183at2759"/>
<protein>
    <submittedName>
        <fullName evidence="10">Voltage-dependent T-type calcium channel subunit alpha-1H</fullName>
    </submittedName>
</protein>
<dbReference type="Gene3D" id="1.25.40.10">
    <property type="entry name" value="Tetratricopeptide repeat domain"/>
    <property type="match status" value="1"/>
</dbReference>
<organism evidence="10 11">
    <name type="scientific">Symbiodinium microadriaticum</name>
    <name type="common">Dinoflagellate</name>
    <name type="synonym">Zooxanthella microadriatica</name>
    <dbReference type="NCBI Taxonomy" id="2951"/>
    <lineage>
        <taxon>Eukaryota</taxon>
        <taxon>Sar</taxon>
        <taxon>Alveolata</taxon>
        <taxon>Dinophyceae</taxon>
        <taxon>Suessiales</taxon>
        <taxon>Symbiodiniaceae</taxon>
        <taxon>Symbiodinium</taxon>
    </lineage>
</organism>
<evidence type="ECO:0000259" key="9">
    <source>
        <dbReference type="PROSITE" id="PS50222"/>
    </source>
</evidence>
<sequence>MVPMAQCYGGGLEQDCSTWDELYGNEDAGEPREQKHPNAWNALATGSNGRTFTATAIDQCTAAWRHGEAMRRMFRVCRLDSVTELAVPLLEAALASLTFGGCGVQALTDVEKQKRSSFIQPKSLASFAVGSGCWQGRALYLSPAATWLCKPGAPALHGPLWGLRLGGDGDVRRSFFDICGISSFIVRFLVHAQEDCLSGLDGFMQVDIIAWRRSFWRLSSCTREPSSLVGDMESLKKVCILFVVGRRGHGELCPIFQAMLADAACTVELNFRSVLVSLSKTASAQASLQLLRDMRVLEIQADAFSLTTVATSCRRARQWEVGIDLLRRMADNSMEIDDIAVNSAIGSTATGMGMSLWRQCLQSVLGPDAAAKGQAWPMAVDLIRSVACRRMAAHAASATLVLHVVGWLVKVTDRTLHGSFDSSVSRVCQDGADDLIPNRDPRLLALVALVQRMAKDPSTGKFQGEEELAELAVQFKATSAGQWRFAAATCLGAVGVAATVGAPSGPNVGCWHFAAAAFVVLAARRCADAVMASAALGAVARAESWHLAQTLLRLAPAQLVDARREISGQPPTFEPKLHSLVLVSVASTSNEALLQPIEQEAMRVMKLEREEQSTSPIVIPATLPSLPLFRQNGSVVTQPSDTIWTLVNGLADVDAHTDRVTFAAAAAGAAAAGGMWRTPLQLLERASHVSANFWSVAAELLRSYSAQNLQTNFFLVTSATSRSWTRAFEFCQAYKGDPSVTNSALGALARHGHWRLAIALLHGDERERVIGTNSAMAAFVVEGTDEEDVSLTLLWTLQRQFHLDEDCRLVSMQPCEFVLAAVKEDSQEQERRYGSVTSWSWIAVRNGSTGNLEQAAQMAVDAWGGTLMRGHDCCVMLAPPYCYTMKTDVFDFAIPVLLSLFAMLFAAVASKLGPKSRCAPNASIDQGEGHKVLSTSSSETKREPSRAVRDIRDALRAKLQKLLAIWDQSCLGGKGDPQKALPGPRSREWGRAAANFFATMKLAFDFQADSVCNQFEHLISLWRSHAALVTDRAIQDAVENKWRWVSGSLSEQSKGGLDVSHKVKLAHRECSGHRQMVRLVLTRVAIRDPPQNPSHLLVRPEVRAQYQKEISPVPGHSMDLVETNAPGDGIFWRFQQFGLLKLCCLFFGSFAGSSANRFFCTDTPTLGHHKLKRDFPEQGDSVYAGRMDNSHMECDGVSEGVFITRPTADSSEFSVTVMFVLPHAQWKWAGWALPHIVRLAHLAEKCIQWLLNRPGIAELRKLDEEHYVVLAISCTKRGPPLLPAGEDSTESIGIQAGEAIGFPKWRRFTGSSGEQFNLALYLQDFMASLDEDVKIYSQMDGRPLVYYQCAISRREWHQVRDRFQKVFHLQKAAYRRANGGSNAPSLTEDAVPRFVSKIRHSSDKHAPGLPVQKIVVRRTFVENVPDDESELEALHRAATEMEPDLLKEALHDLHQDLLEGLREWSERLQGCSDIEVFPTGEREMPQILPCHGKSWPGGGWEVGGEEQTNFGVLALPELIYFLTELALASEDILTGGSAYETGSGTVKSALFLAKITRPIYNVVFEEWYVKVDVDPKNQRDKKADTANYDDWNELFCGLRFQSGHGAADFMRFPLCDTFHAGTLQWMSSPLRHELAWHKIKQACVTFLVQFISNSIQGAAKVLIPPPSWQCRVQSDPLFDMPHERRFGRVLAASGVKTHREATDVLVVHLRPVPLHGFALYYSRWEAMMYRGDCQAVETRLFRLPVLLADLNEDHRCAQFFVKGHSAGLKVFNETEFDFNEPPRNVANRSSDFGNVQQADFADGIVTQLWPNVGSRFGDGQGEFPGSSKCVLPGIFADICCALPVPRVPEIDEIHPSPAEARSELRGVGSNVGSVASDTFKQLVEQLVAQHVKELTEARRPGMNKVSAAEFGDGSRPSEPQQPPVVLPMDSGTKSFTDRAWEQMALQLIPPPGRRREPAQNPTFPGDNQSATARPSSPPATAPSPSPTQRGNTNGQPEEEDDENDEPSFMQRATQLNDTAASSAGDMPQESQGQRRGRPAGGRPNRMAPAAAMVRRWLRQLAAILQTHPMGDAIPLLLEETMEVVGTCTDDDRWQDDGTVGGPGPCKKRRILNMIYVARSRLELICEDDGAGGYNQHQIWEDLKTALGDLRRGQEQFQQATQGQGGYQAMQGSHGLDQAIAAVQAAAGATVEGDLDWLSESWSQVITVLVQDAEDLLEEEGILDYVHPADVVALDEGGQEAQPPPVGGPEEQIDLLLRNARAVMHFVPAGGEQMRQLLAAILVWRQQTRGESIAVDTQTTDAGGDGSQPTAELRPDDAWVPPVGTEQWTGSIPSSSVQPASPDGDPFEPTDADLVQALEEFERREQEEALQSSGGDPALSFSVEPTDDRQGAFVREGGSGRSKAARRELQAKELLEALEDSMPLTDKDAIPDIVSKFDTTGKVVEEILSQTKTAPQMQDWSEMDRTEMSFGEQLYWWLQSSRFEMLIICLLCANIFWMALELQISGSFTAFETHLVPSPSFPQETKPVLNEMLQIGDIIFSGLFLLEVSIRIVCLGKQFWKVWLNYADLAVSLVSAVEVISTLLVMPVSPVLVRILRLGKLARVIRLISMGSVLQSLQLLLKSLMSSIDMLFWSFCLLAFLQCVAGLVVSTLCREYLADDTVDADLRDQVFRYFGTFTRTFLTMFEVLFANWGPPCRVLVENISEWFALFFLFYRCVIGFAVLNVVGAVFIQQTLKTAHSDEELAYRQKEKEIQAYTRKVRKLFQSMDDSGDGALNLEEFSKLVTSPKLSFWMSQLELEYHDLLSLFEFLDDGDGQITLAEFIEGSARFRGGAKALDIWRLETKVEVLFEEMLNLMHTEDPEVSSYVQRAFTHSAYSHMKSALRRAEPKG</sequence>
<keyword evidence="4 8" id="KW-1133">Transmembrane helix</keyword>
<dbReference type="InterPro" id="IPR027359">
    <property type="entry name" value="Volt_channel_dom_sf"/>
</dbReference>
<dbReference type="Proteomes" id="UP000186817">
    <property type="component" value="Unassembled WGS sequence"/>
</dbReference>
<keyword evidence="6" id="KW-0175">Coiled coil</keyword>
<comment type="subcellular location">
    <subcellularLocation>
        <location evidence="1">Membrane</location>
        <topology evidence="1">Multi-pass membrane protein</topology>
    </subcellularLocation>
</comment>
<keyword evidence="11" id="KW-1185">Reference proteome</keyword>
<dbReference type="GO" id="GO:0005248">
    <property type="term" value="F:voltage-gated sodium channel activity"/>
    <property type="evidence" value="ECO:0007669"/>
    <property type="project" value="TreeGrafter"/>
</dbReference>
<dbReference type="InterPro" id="IPR011990">
    <property type="entry name" value="TPR-like_helical_dom_sf"/>
</dbReference>
<evidence type="ECO:0000256" key="6">
    <source>
        <dbReference type="SAM" id="Coils"/>
    </source>
</evidence>
<keyword evidence="5 8" id="KW-0472">Membrane</keyword>
<feature type="compositionally biased region" description="Polar residues" evidence="7">
    <location>
        <begin position="2325"/>
        <end position="2338"/>
    </location>
</feature>
<dbReference type="GO" id="GO:0001518">
    <property type="term" value="C:voltage-gated sodium channel complex"/>
    <property type="evidence" value="ECO:0007669"/>
    <property type="project" value="TreeGrafter"/>
</dbReference>
<dbReference type="Gene3D" id="1.10.287.70">
    <property type="match status" value="1"/>
</dbReference>
<dbReference type="SMART" id="SM00054">
    <property type="entry name" value="EFh"/>
    <property type="match status" value="2"/>
</dbReference>
<dbReference type="SUPFAM" id="SSF47473">
    <property type="entry name" value="EF-hand"/>
    <property type="match status" value="1"/>
</dbReference>
<dbReference type="PANTHER" id="PTHR10037:SF62">
    <property type="entry name" value="SODIUM CHANNEL PROTEIN 60E"/>
    <property type="match status" value="1"/>
</dbReference>
<feature type="transmembrane region" description="Helical" evidence="8">
    <location>
        <begin position="2630"/>
        <end position="2651"/>
    </location>
</feature>
<dbReference type="SUPFAM" id="SSF81324">
    <property type="entry name" value="Voltage-gated potassium channels"/>
    <property type="match status" value="1"/>
</dbReference>
<feature type="region of interest" description="Disordered" evidence="7">
    <location>
        <begin position="2362"/>
        <end position="2405"/>
    </location>
</feature>
<feature type="compositionally biased region" description="Pro residues" evidence="7">
    <location>
        <begin position="1975"/>
        <end position="1985"/>
    </location>
</feature>
<evidence type="ECO:0000256" key="4">
    <source>
        <dbReference type="ARBA" id="ARBA00022989"/>
    </source>
</evidence>
<evidence type="ECO:0000256" key="2">
    <source>
        <dbReference type="ARBA" id="ARBA00022692"/>
    </source>
</evidence>
<feature type="compositionally biased region" description="Acidic residues" evidence="7">
    <location>
        <begin position="1996"/>
        <end position="2005"/>
    </location>
</feature>
<feature type="transmembrane region" description="Helical" evidence="8">
    <location>
        <begin position="2705"/>
        <end position="2730"/>
    </location>
</feature>
<feature type="compositionally biased region" description="Polar residues" evidence="7">
    <location>
        <begin position="1959"/>
        <end position="1968"/>
    </location>
</feature>
<dbReference type="GO" id="GO:0005509">
    <property type="term" value="F:calcium ion binding"/>
    <property type="evidence" value="ECO:0007669"/>
    <property type="project" value="InterPro"/>
</dbReference>
<feature type="transmembrane region" description="Helical" evidence="8">
    <location>
        <begin position="2672"/>
        <end position="2693"/>
    </location>
</feature>
<name>A0A1Q9CWL5_SYMMI</name>
<proteinExistence type="predicted"/>
<evidence type="ECO:0000313" key="10">
    <source>
        <dbReference type="EMBL" id="OLP87279.1"/>
    </source>
</evidence>
<dbReference type="Gene3D" id="1.10.238.10">
    <property type="entry name" value="EF-hand"/>
    <property type="match status" value="1"/>
</dbReference>
<gene>
    <name evidence="10" type="primary">Cacna1h</name>
    <name evidence="10" type="ORF">AK812_SmicGene31517</name>
</gene>
<evidence type="ECO:0000256" key="8">
    <source>
        <dbReference type="SAM" id="Phobius"/>
    </source>
</evidence>
<feature type="region of interest" description="Disordered" evidence="7">
    <location>
        <begin position="920"/>
        <end position="947"/>
    </location>
</feature>
<feature type="region of interest" description="Disordered" evidence="7">
    <location>
        <begin position="2292"/>
        <end position="2349"/>
    </location>
</feature>
<feature type="region of interest" description="Disordered" evidence="7">
    <location>
        <begin position="2018"/>
        <end position="2047"/>
    </location>
</feature>
<dbReference type="CDD" id="cd00051">
    <property type="entry name" value="EFh"/>
    <property type="match status" value="1"/>
</dbReference>
<feature type="transmembrane region" description="Helical" evidence="8">
    <location>
        <begin position="2568"/>
        <end position="2591"/>
    </location>
</feature>
<accession>A0A1Q9CWL5</accession>
<comment type="caution">
    <text evidence="10">The sequence shown here is derived from an EMBL/GenBank/DDBJ whole genome shotgun (WGS) entry which is preliminary data.</text>
</comment>
<evidence type="ECO:0000313" key="11">
    <source>
        <dbReference type="Proteomes" id="UP000186817"/>
    </source>
</evidence>
<dbReference type="PROSITE" id="PS50222">
    <property type="entry name" value="EF_HAND_2"/>
    <property type="match status" value="1"/>
</dbReference>
<dbReference type="SMART" id="SM01205">
    <property type="entry name" value="FKS1_dom1"/>
    <property type="match status" value="1"/>
</dbReference>
<dbReference type="InterPro" id="IPR018247">
    <property type="entry name" value="EF_Hand_1_Ca_BS"/>
</dbReference>
<dbReference type="InterPro" id="IPR026899">
    <property type="entry name" value="FKS1-like_dom1"/>
</dbReference>
<dbReference type="InterPro" id="IPR011992">
    <property type="entry name" value="EF-hand-dom_pair"/>
</dbReference>
<dbReference type="InterPro" id="IPR005821">
    <property type="entry name" value="Ion_trans_dom"/>
</dbReference>
<dbReference type="Gene3D" id="1.20.120.350">
    <property type="entry name" value="Voltage-gated potassium channels. Chain C"/>
    <property type="match status" value="1"/>
</dbReference>
<feature type="coiled-coil region" evidence="6">
    <location>
        <begin position="2738"/>
        <end position="2765"/>
    </location>
</feature>
<feature type="region of interest" description="Disordered" evidence="7">
    <location>
        <begin position="1947"/>
        <end position="2006"/>
    </location>
</feature>